<dbReference type="PROSITE" id="PS01031">
    <property type="entry name" value="SHSP"/>
    <property type="match status" value="1"/>
</dbReference>
<dbReference type="InterPro" id="IPR008978">
    <property type="entry name" value="HSP20-like_chaperone"/>
</dbReference>
<dbReference type="Gene3D" id="2.60.40.790">
    <property type="match status" value="1"/>
</dbReference>
<dbReference type="Proteomes" id="UP000320496">
    <property type="component" value="Chromosome"/>
</dbReference>
<accession>A0A517ZA09</accession>
<dbReference type="AlphaFoldDB" id="A0A517ZA09"/>
<reference evidence="5 6" key="1">
    <citation type="submission" date="2019-02" db="EMBL/GenBank/DDBJ databases">
        <title>Deep-cultivation of Planctomycetes and their phenomic and genomic characterization uncovers novel biology.</title>
        <authorList>
            <person name="Wiegand S."/>
            <person name="Jogler M."/>
            <person name="Boedeker C."/>
            <person name="Pinto D."/>
            <person name="Vollmers J."/>
            <person name="Rivas-Marin E."/>
            <person name="Kohn T."/>
            <person name="Peeters S.H."/>
            <person name="Heuer A."/>
            <person name="Rast P."/>
            <person name="Oberbeckmann S."/>
            <person name="Bunk B."/>
            <person name="Jeske O."/>
            <person name="Meyerdierks A."/>
            <person name="Storesund J.E."/>
            <person name="Kallscheuer N."/>
            <person name="Luecker S."/>
            <person name="Lage O.M."/>
            <person name="Pohl T."/>
            <person name="Merkel B.J."/>
            <person name="Hornburger P."/>
            <person name="Mueller R.-W."/>
            <person name="Bruemmer F."/>
            <person name="Labrenz M."/>
            <person name="Spormann A.M."/>
            <person name="Op den Camp H."/>
            <person name="Overmann J."/>
            <person name="Amann R."/>
            <person name="Jetten M.S.M."/>
            <person name="Mascher T."/>
            <person name="Medema M.H."/>
            <person name="Devos D.P."/>
            <person name="Kaster A.-K."/>
            <person name="Ovreas L."/>
            <person name="Rohde M."/>
            <person name="Galperin M.Y."/>
            <person name="Jogler C."/>
        </authorList>
    </citation>
    <scope>NUCLEOTIDE SEQUENCE [LARGE SCALE GENOMIC DNA]</scope>
    <source>
        <strain evidence="5 6">Mal4</strain>
    </source>
</reference>
<evidence type="ECO:0000313" key="6">
    <source>
        <dbReference type="Proteomes" id="UP000320496"/>
    </source>
</evidence>
<dbReference type="KEGG" id="mri:Mal4_36520"/>
<dbReference type="InterPro" id="IPR031107">
    <property type="entry name" value="Small_HSP"/>
</dbReference>
<organism evidence="5 6">
    <name type="scientific">Maioricimonas rarisocia</name>
    <dbReference type="NCBI Taxonomy" id="2528026"/>
    <lineage>
        <taxon>Bacteria</taxon>
        <taxon>Pseudomonadati</taxon>
        <taxon>Planctomycetota</taxon>
        <taxon>Planctomycetia</taxon>
        <taxon>Planctomycetales</taxon>
        <taxon>Planctomycetaceae</taxon>
        <taxon>Maioricimonas</taxon>
    </lineage>
</organism>
<evidence type="ECO:0000259" key="4">
    <source>
        <dbReference type="PROSITE" id="PS01031"/>
    </source>
</evidence>
<name>A0A517ZA09_9PLAN</name>
<evidence type="ECO:0000256" key="1">
    <source>
        <dbReference type="PROSITE-ProRule" id="PRU00285"/>
    </source>
</evidence>
<evidence type="ECO:0000313" key="5">
    <source>
        <dbReference type="EMBL" id="QDU39313.1"/>
    </source>
</evidence>
<dbReference type="InterPro" id="IPR002068">
    <property type="entry name" value="A-crystallin/Hsp20_dom"/>
</dbReference>
<dbReference type="SUPFAM" id="SSF49764">
    <property type="entry name" value="HSP20-like chaperones"/>
    <property type="match status" value="1"/>
</dbReference>
<dbReference type="PANTHER" id="PTHR11527">
    <property type="entry name" value="HEAT-SHOCK PROTEIN 20 FAMILY MEMBER"/>
    <property type="match status" value="1"/>
</dbReference>
<comment type="similarity">
    <text evidence="1 2">Belongs to the small heat shock protein (HSP20) family.</text>
</comment>
<feature type="compositionally biased region" description="Basic and acidic residues" evidence="3">
    <location>
        <begin position="165"/>
        <end position="176"/>
    </location>
</feature>
<feature type="compositionally biased region" description="Low complexity" evidence="3">
    <location>
        <begin position="143"/>
        <end position="163"/>
    </location>
</feature>
<feature type="region of interest" description="Disordered" evidence="3">
    <location>
        <begin position="133"/>
        <end position="176"/>
    </location>
</feature>
<sequence>MPVFRWGSPIEAFRDLEREVDRLLQSMNATFEGLRIGRPYPAINVYELDNEFLLTAELPGTRVEDLELSVGGRVLTMRGVRQDADEIDPDRYRRGERPRGEWERSLPLPDRVEEENMYAELVHGVLKLHLPKAPSERPRHIPVTDASTSPVSTTVSTGTAASPPEKPETSEKSDEQ</sequence>
<feature type="domain" description="SHSP" evidence="4">
    <location>
        <begin position="34"/>
        <end position="146"/>
    </location>
</feature>
<dbReference type="RefSeq" id="WP_145370512.1">
    <property type="nucleotide sequence ID" value="NZ_CP036275.1"/>
</dbReference>
<evidence type="ECO:0000256" key="3">
    <source>
        <dbReference type="SAM" id="MobiDB-lite"/>
    </source>
</evidence>
<protein>
    <submittedName>
        <fullName evidence="5">Spore protein SP21</fullName>
    </submittedName>
</protein>
<proteinExistence type="inferred from homology"/>
<dbReference type="Pfam" id="PF00011">
    <property type="entry name" value="HSP20"/>
    <property type="match status" value="1"/>
</dbReference>
<keyword evidence="6" id="KW-1185">Reference proteome</keyword>
<dbReference type="OrthoDB" id="288864at2"/>
<dbReference type="EMBL" id="CP036275">
    <property type="protein sequence ID" value="QDU39313.1"/>
    <property type="molecule type" value="Genomic_DNA"/>
</dbReference>
<dbReference type="CDD" id="cd06464">
    <property type="entry name" value="ACD_sHsps-like"/>
    <property type="match status" value="1"/>
</dbReference>
<gene>
    <name evidence="5" type="primary">hspA_5</name>
    <name evidence="5" type="ORF">Mal4_36520</name>
</gene>
<evidence type="ECO:0000256" key="2">
    <source>
        <dbReference type="RuleBase" id="RU003616"/>
    </source>
</evidence>